<organism evidence="1 2">
    <name type="scientific">Segatella copri</name>
    <dbReference type="NCBI Taxonomy" id="165179"/>
    <lineage>
        <taxon>Bacteria</taxon>
        <taxon>Pseudomonadati</taxon>
        <taxon>Bacteroidota</taxon>
        <taxon>Bacteroidia</taxon>
        <taxon>Bacteroidales</taxon>
        <taxon>Prevotellaceae</taxon>
        <taxon>Segatella</taxon>
    </lineage>
</organism>
<dbReference type="EMBL" id="VUNF01000001">
    <property type="protein sequence ID" value="MST76126.1"/>
    <property type="molecule type" value="Genomic_DNA"/>
</dbReference>
<sequence length="295" mass="35218">MNVYFIDPTYLKTDVLNALFNALKVKVAFSFIQEKELPKEIIYFFCKRIAIIAENGIQKYFSDQCVFSLRQFIEQNVELSINKFGKLYSDLSSSEKKIISSFSAYNNLLNLDDFNVLIFLHLESSYDSRGNINVPHSESIGTMQKHLPTQIAQYTLNILHKKYQHFYYSDQVAFVLINEFFETSFRYFPKNNMWQEYYLMFPNHTLDFSRFIKNKIASQLPQYIGERNGRKYILPMLKEEYKEKCKRFYDAMYDIINREEIYKQAMDEAVAEAAQDRKDIEDDLRFLGISDRYEW</sequence>
<accession>A0A6I2TRE5</accession>
<dbReference type="AlphaFoldDB" id="A0A6I2TRE5"/>
<evidence type="ECO:0000313" key="2">
    <source>
        <dbReference type="Proteomes" id="UP000450161"/>
    </source>
</evidence>
<gene>
    <name evidence="1" type="ORF">FYJ72_00080</name>
</gene>
<dbReference type="Proteomes" id="UP000450161">
    <property type="component" value="Unassembled WGS sequence"/>
</dbReference>
<proteinExistence type="predicted"/>
<evidence type="ECO:0000313" key="1">
    <source>
        <dbReference type="EMBL" id="MST76126.1"/>
    </source>
</evidence>
<dbReference type="RefSeq" id="WP_154479982.1">
    <property type="nucleotide sequence ID" value="NZ_VUNF01000001.1"/>
</dbReference>
<comment type="caution">
    <text evidence="1">The sequence shown here is derived from an EMBL/GenBank/DDBJ whole genome shotgun (WGS) entry which is preliminary data.</text>
</comment>
<reference evidence="1 2" key="1">
    <citation type="submission" date="2019-08" db="EMBL/GenBank/DDBJ databases">
        <title>In-depth cultivation of the pig gut microbiome towards novel bacterial diversity and tailored functional studies.</title>
        <authorList>
            <person name="Wylensek D."/>
            <person name="Hitch T.C.A."/>
            <person name="Clavel T."/>
        </authorList>
    </citation>
    <scope>NUCLEOTIDE SEQUENCE [LARGE SCALE GENOMIC DNA]</scope>
    <source>
        <strain evidence="1 2">LKV-178-WT-2C</strain>
    </source>
</reference>
<protein>
    <submittedName>
        <fullName evidence="1">Uncharacterized protein</fullName>
    </submittedName>
</protein>
<name>A0A6I2TRE5_9BACT</name>